<keyword evidence="3" id="KW-1185">Reference proteome</keyword>
<dbReference type="Gene3D" id="3.40.630.30">
    <property type="match status" value="1"/>
</dbReference>
<evidence type="ECO:0000259" key="1">
    <source>
        <dbReference type="PROSITE" id="PS51186"/>
    </source>
</evidence>
<dbReference type="Pfam" id="PF00583">
    <property type="entry name" value="Acetyltransf_1"/>
    <property type="match status" value="1"/>
</dbReference>
<dbReference type="PANTHER" id="PTHR43415">
    <property type="entry name" value="SPERMIDINE N(1)-ACETYLTRANSFERASE"/>
    <property type="match status" value="1"/>
</dbReference>
<sequence length="165" mass="18668">MIIREIKTSDAENLAVLIQQVEGSSQYMLWEKGERNFQSDNQLKMIESMKDNENSTILVAEVENGLIGYLLVIGGNTKRNRHSGSIVIGILKGYRGKGVGTLLFGELEQWASKHNLRRLELTVVTRNKAGLSLYKKMGFEIEGTKKGSLYIDGEYLDEYYMSKIL</sequence>
<accession>A0A2I0QTI8</accession>
<proteinExistence type="predicted"/>
<dbReference type="Proteomes" id="UP000243524">
    <property type="component" value="Unassembled WGS sequence"/>
</dbReference>
<dbReference type="PANTHER" id="PTHR43415:SF3">
    <property type="entry name" value="GNAT-FAMILY ACETYLTRANSFERASE"/>
    <property type="match status" value="1"/>
</dbReference>
<organism evidence="2 3">
    <name type="scientific">Halalkalibacillus sediminis</name>
    <dbReference type="NCBI Taxonomy" id="2018042"/>
    <lineage>
        <taxon>Bacteria</taxon>
        <taxon>Bacillati</taxon>
        <taxon>Bacillota</taxon>
        <taxon>Bacilli</taxon>
        <taxon>Bacillales</taxon>
        <taxon>Bacillaceae</taxon>
        <taxon>Halalkalibacillus</taxon>
    </lineage>
</organism>
<name>A0A2I0QTI8_9BACI</name>
<dbReference type="InterPro" id="IPR016181">
    <property type="entry name" value="Acyl_CoA_acyltransferase"/>
</dbReference>
<gene>
    <name evidence="2" type="ORF">CEY16_06945</name>
</gene>
<dbReference type="EMBL" id="PJNH01000002">
    <property type="protein sequence ID" value="PKR77665.1"/>
    <property type="molecule type" value="Genomic_DNA"/>
</dbReference>
<comment type="caution">
    <text evidence="2">The sequence shown here is derived from an EMBL/GenBank/DDBJ whole genome shotgun (WGS) entry which is preliminary data.</text>
</comment>
<dbReference type="OrthoDB" id="9773249at2"/>
<reference evidence="2 3" key="1">
    <citation type="submission" date="2017-06" db="EMBL/GenBank/DDBJ databases">
        <title>the draft geome sequence of Illustriluteabacillus marina B3227.</title>
        <authorList>
            <person name="He R.-H."/>
            <person name="Du Z.-J."/>
        </authorList>
    </citation>
    <scope>NUCLEOTIDE SEQUENCE [LARGE SCALE GENOMIC DNA]</scope>
    <source>
        <strain evidence="2 3">B3227</strain>
    </source>
</reference>
<keyword evidence="2" id="KW-0808">Transferase</keyword>
<dbReference type="AlphaFoldDB" id="A0A2I0QTI8"/>
<dbReference type="SUPFAM" id="SSF55729">
    <property type="entry name" value="Acyl-CoA N-acyltransferases (Nat)"/>
    <property type="match status" value="1"/>
</dbReference>
<evidence type="ECO:0000313" key="2">
    <source>
        <dbReference type="EMBL" id="PKR77665.1"/>
    </source>
</evidence>
<evidence type="ECO:0000313" key="3">
    <source>
        <dbReference type="Proteomes" id="UP000243524"/>
    </source>
</evidence>
<dbReference type="GO" id="GO:0016747">
    <property type="term" value="F:acyltransferase activity, transferring groups other than amino-acyl groups"/>
    <property type="evidence" value="ECO:0007669"/>
    <property type="project" value="InterPro"/>
</dbReference>
<dbReference type="RefSeq" id="WP_101331273.1">
    <property type="nucleotide sequence ID" value="NZ_PJNH01000002.1"/>
</dbReference>
<protein>
    <submittedName>
        <fullName evidence="2">GNAT family N-acetyltransferase</fullName>
    </submittedName>
</protein>
<dbReference type="InterPro" id="IPR000182">
    <property type="entry name" value="GNAT_dom"/>
</dbReference>
<feature type="domain" description="N-acetyltransferase" evidence="1">
    <location>
        <begin position="1"/>
        <end position="165"/>
    </location>
</feature>
<dbReference type="CDD" id="cd04301">
    <property type="entry name" value="NAT_SF"/>
    <property type="match status" value="1"/>
</dbReference>
<dbReference type="PROSITE" id="PS51186">
    <property type="entry name" value="GNAT"/>
    <property type="match status" value="1"/>
</dbReference>